<sequence length="349" mass="41836">MHEKKDTTRYQKKIKTQLRLFTWLFLLFYICYAVLQVMLLKELFPIRFQEPQKRYMIRLLMEGILWLFIVRSLQKGRKIARLLFTLCAILSLYFLSALPAFYQLSLSGWEATTLRILFTLLMISKYLITFCCVCYLYRDPHIVSIWKKADRRMAITQPEEEEERQEDEVLNQVLQEVSLVHMEEDNRLFTRAQHFLHRYTFYLVMILLGTLIGFLLFLFIMQLSFPTDIDGLQYVQRFFLLAILFTSLLWSFAGVAMFMYSSSCRILIMLAWLCESTHLLQELPQVWQTFQSQQYQLPSILCIIVLELLRYGLLLKLTIALYQNPFLQLYWKRKTAIKKAQRNKDSRYS</sequence>
<organism evidence="2 3">
    <name type="scientific">Longicatena caecimuris</name>
    <dbReference type="NCBI Taxonomy" id="1796635"/>
    <lineage>
        <taxon>Bacteria</taxon>
        <taxon>Bacillati</taxon>
        <taxon>Bacillota</taxon>
        <taxon>Erysipelotrichia</taxon>
        <taxon>Erysipelotrichales</taxon>
        <taxon>Erysipelotrichaceae</taxon>
        <taxon>Longicatena</taxon>
    </lineage>
</organism>
<feature type="transmembrane region" description="Helical" evidence="1">
    <location>
        <begin position="237"/>
        <end position="260"/>
    </location>
</feature>
<reference evidence="2 3" key="1">
    <citation type="submission" date="2019-03" db="EMBL/GenBank/DDBJ databases">
        <title>Genomic Encyclopedia of Type Strains, Phase IV (KMG-IV): sequencing the most valuable type-strain genomes for metagenomic binning, comparative biology and taxonomic classification.</title>
        <authorList>
            <person name="Goeker M."/>
        </authorList>
    </citation>
    <scope>NUCLEOTIDE SEQUENCE [LARGE SCALE GENOMIC DNA]</scope>
    <source>
        <strain evidence="2 3">DSM 29481</strain>
    </source>
</reference>
<evidence type="ECO:0000313" key="3">
    <source>
        <dbReference type="Proteomes" id="UP000295773"/>
    </source>
</evidence>
<evidence type="ECO:0000256" key="1">
    <source>
        <dbReference type="SAM" id="Phobius"/>
    </source>
</evidence>
<keyword evidence="1" id="KW-0812">Transmembrane</keyword>
<dbReference type="RefSeq" id="WP_132225098.1">
    <property type="nucleotide sequence ID" value="NZ_JANKBG010000025.1"/>
</dbReference>
<feature type="transmembrane region" description="Helical" evidence="1">
    <location>
        <begin position="114"/>
        <end position="137"/>
    </location>
</feature>
<feature type="transmembrane region" description="Helical" evidence="1">
    <location>
        <begin position="20"/>
        <end position="40"/>
    </location>
</feature>
<feature type="transmembrane region" description="Helical" evidence="1">
    <location>
        <begin position="201"/>
        <end position="225"/>
    </location>
</feature>
<proteinExistence type="predicted"/>
<dbReference type="EMBL" id="SMBP01000014">
    <property type="protein sequence ID" value="TCU58348.1"/>
    <property type="molecule type" value="Genomic_DNA"/>
</dbReference>
<comment type="caution">
    <text evidence="2">The sequence shown here is derived from an EMBL/GenBank/DDBJ whole genome shotgun (WGS) entry which is preliminary data.</text>
</comment>
<gene>
    <name evidence="2" type="ORF">EDD61_11481</name>
</gene>
<accession>A0A4R3T968</accession>
<keyword evidence="1" id="KW-1133">Transmembrane helix</keyword>
<dbReference type="AlphaFoldDB" id="A0A4R3T968"/>
<feature type="transmembrane region" description="Helical" evidence="1">
    <location>
        <begin position="82"/>
        <end position="102"/>
    </location>
</feature>
<dbReference type="Proteomes" id="UP000295773">
    <property type="component" value="Unassembled WGS sequence"/>
</dbReference>
<protein>
    <submittedName>
        <fullName evidence="2">Uncharacterized protein</fullName>
    </submittedName>
</protein>
<keyword evidence="1" id="KW-0472">Membrane</keyword>
<keyword evidence="3" id="KW-1185">Reference proteome</keyword>
<feature type="transmembrane region" description="Helical" evidence="1">
    <location>
        <begin position="55"/>
        <end position="70"/>
    </location>
</feature>
<name>A0A4R3T968_9FIRM</name>
<evidence type="ECO:0000313" key="2">
    <source>
        <dbReference type="EMBL" id="TCU58348.1"/>
    </source>
</evidence>